<feature type="transmembrane region" description="Helical" evidence="1">
    <location>
        <begin position="33"/>
        <end position="55"/>
    </location>
</feature>
<evidence type="ECO:0000313" key="3">
    <source>
        <dbReference type="Proteomes" id="UP001179858"/>
    </source>
</evidence>
<keyword evidence="1" id="KW-0472">Membrane</keyword>
<dbReference type="RefSeq" id="WP_280102637.1">
    <property type="nucleotide sequence ID" value="NZ_CP122959.1"/>
</dbReference>
<feature type="transmembrane region" description="Helical" evidence="1">
    <location>
        <begin position="7"/>
        <end position="27"/>
    </location>
</feature>
<gene>
    <name evidence="2" type="ORF">QBD03_07385</name>
</gene>
<accession>A0AAF0K3M1</accession>
<dbReference type="AlphaFoldDB" id="A0AAF0K3M1"/>
<organism evidence="2 3">
    <name type="scientific">Latilactobacillus sakei</name>
    <name type="common">Lactobacillus sakei</name>
    <dbReference type="NCBI Taxonomy" id="1599"/>
    <lineage>
        <taxon>Bacteria</taxon>
        <taxon>Bacillati</taxon>
        <taxon>Bacillota</taxon>
        <taxon>Bacilli</taxon>
        <taxon>Lactobacillales</taxon>
        <taxon>Lactobacillaceae</taxon>
        <taxon>Latilactobacillus</taxon>
    </lineage>
</organism>
<dbReference type="Proteomes" id="UP001179858">
    <property type="component" value="Chromosome"/>
</dbReference>
<keyword evidence="1" id="KW-0812">Transmembrane</keyword>
<evidence type="ECO:0000256" key="1">
    <source>
        <dbReference type="SAM" id="Phobius"/>
    </source>
</evidence>
<name>A0AAF0K3M1_LATSK</name>
<dbReference type="EMBL" id="CP122959">
    <property type="protein sequence ID" value="WGI18571.1"/>
    <property type="molecule type" value="Genomic_DNA"/>
</dbReference>
<sequence>MDTLKKILYIACIPVAALDFAAAIMVFVNDRDWVNIALFIMMGFNFLLEFVSIFVELHEEER</sequence>
<proteinExistence type="predicted"/>
<reference evidence="2" key="1">
    <citation type="submission" date="2023-04" db="EMBL/GenBank/DDBJ databases">
        <title>Novel strain of Lactilactobacillus sakei and use thereof.</title>
        <authorList>
            <person name="Kim S.Y."/>
        </authorList>
    </citation>
    <scope>NUCLEOTIDE SEQUENCE</scope>
    <source>
        <strain evidence="2">HUP1</strain>
    </source>
</reference>
<evidence type="ECO:0000313" key="2">
    <source>
        <dbReference type="EMBL" id="WGI18571.1"/>
    </source>
</evidence>
<protein>
    <submittedName>
        <fullName evidence="2">Uncharacterized protein</fullName>
    </submittedName>
</protein>
<keyword evidence="1" id="KW-1133">Transmembrane helix</keyword>